<dbReference type="EMBL" id="AP019416">
    <property type="protein sequence ID" value="BBI53745.1"/>
    <property type="molecule type" value="Genomic_DNA"/>
</dbReference>
<name>A0ABM7GSF6_9GAMM</name>
<evidence type="ECO:0000313" key="2">
    <source>
        <dbReference type="Proteomes" id="UP000289555"/>
    </source>
</evidence>
<keyword evidence="2" id="KW-1185">Reference proteome</keyword>
<organism evidence="1 2">
    <name type="scientific">Vreelandella olivaria</name>
    <dbReference type="NCBI Taxonomy" id="390919"/>
    <lineage>
        <taxon>Bacteria</taxon>
        <taxon>Pseudomonadati</taxon>
        <taxon>Pseudomonadota</taxon>
        <taxon>Gammaproteobacteria</taxon>
        <taxon>Oceanospirillales</taxon>
        <taxon>Halomonadaceae</taxon>
        <taxon>Vreelandella</taxon>
    </lineage>
</organism>
<gene>
    <name evidence="1" type="ORF">HORIV_61660</name>
</gene>
<proteinExistence type="predicted"/>
<dbReference type="Proteomes" id="UP000289555">
    <property type="component" value="Chromosome"/>
</dbReference>
<sequence length="48" mass="5163">MELPAAVDCLRLNYAFTLTPAIENAVRTVGDLATEMMEEAQAHEVGLG</sequence>
<reference evidence="2" key="1">
    <citation type="journal article" date="2019" name="Microbiol. Resour. Announc.">
        <title>Complete Genome Sequence of Halomonas olivaria, a Moderately Halophilic Bacterium Isolated from Olive Processing Effluents, Obtained by Nanopore Sequencing.</title>
        <authorList>
            <person name="Nagata S."/>
            <person name="Ii K.M."/>
            <person name="Tsukimi T."/>
            <person name="Miura M.C."/>
            <person name="Galipon J."/>
            <person name="Arakawa K."/>
        </authorList>
    </citation>
    <scope>NUCLEOTIDE SEQUENCE [LARGE SCALE GENOMIC DNA]</scope>
    <source>
        <strain evidence="2">TYRC17</strain>
    </source>
</reference>
<protein>
    <submittedName>
        <fullName evidence="1">Uncharacterized protein</fullName>
    </submittedName>
</protein>
<accession>A0ABM7GSF6</accession>
<evidence type="ECO:0000313" key="1">
    <source>
        <dbReference type="EMBL" id="BBI53745.1"/>
    </source>
</evidence>